<dbReference type="Pfam" id="PF00535">
    <property type="entry name" value="Glycos_transf_2"/>
    <property type="match status" value="1"/>
</dbReference>
<dbReference type="eggNOG" id="COG0463">
    <property type="taxonomic scope" value="Bacteria"/>
</dbReference>
<keyword evidence="6 8" id="KW-0012">Acyltransferase</keyword>
<keyword evidence="4 8" id="KW-0808">Transferase</keyword>
<keyword evidence="3" id="KW-0997">Cell inner membrane</keyword>
<dbReference type="EMBL" id="FNQS01000006">
    <property type="protein sequence ID" value="SEA58570.1"/>
    <property type="molecule type" value="Genomic_DNA"/>
</dbReference>
<evidence type="ECO:0000313" key="9">
    <source>
        <dbReference type="Proteomes" id="UP000187280"/>
    </source>
</evidence>
<dbReference type="PANTHER" id="PTHR10859">
    <property type="entry name" value="GLYCOSYL TRANSFERASE"/>
    <property type="match status" value="1"/>
</dbReference>
<accession>A0A1H4CE22</accession>
<evidence type="ECO:0000256" key="4">
    <source>
        <dbReference type="ARBA" id="ARBA00022679"/>
    </source>
</evidence>
<dbReference type="GO" id="GO:0016746">
    <property type="term" value="F:acyltransferase activity"/>
    <property type="evidence" value="ECO:0007669"/>
    <property type="project" value="UniProtKB-KW"/>
</dbReference>
<dbReference type="GeneID" id="97764821"/>
<organism evidence="8 9">
    <name type="scientific">Lonsdalea quercina</name>
    <dbReference type="NCBI Taxonomy" id="71657"/>
    <lineage>
        <taxon>Bacteria</taxon>
        <taxon>Pseudomonadati</taxon>
        <taxon>Pseudomonadota</taxon>
        <taxon>Gammaproteobacteria</taxon>
        <taxon>Enterobacterales</taxon>
        <taxon>Pectobacteriaceae</taxon>
        <taxon>Lonsdalea</taxon>
    </lineage>
</organism>
<dbReference type="eggNOG" id="COG4261">
    <property type="taxonomic scope" value="Bacteria"/>
</dbReference>
<dbReference type="AlphaFoldDB" id="A0A1H4CE22"/>
<evidence type="ECO:0000256" key="6">
    <source>
        <dbReference type="ARBA" id="ARBA00023315"/>
    </source>
</evidence>
<dbReference type="CDD" id="cd04179">
    <property type="entry name" value="DPM_DPG-synthase_like"/>
    <property type="match status" value="1"/>
</dbReference>
<dbReference type="Gene3D" id="3.90.550.10">
    <property type="entry name" value="Spore Coat Polysaccharide Biosynthesis Protein SpsA, Chain A"/>
    <property type="match status" value="1"/>
</dbReference>
<protein>
    <submittedName>
        <fullName evidence="8">Predicted acyltransferase, LPLAT superfamily</fullName>
    </submittedName>
</protein>
<feature type="domain" description="Glycosyltransferase 2-like" evidence="7">
    <location>
        <begin position="10"/>
        <end position="135"/>
    </location>
</feature>
<dbReference type="GO" id="GO:0005886">
    <property type="term" value="C:plasma membrane"/>
    <property type="evidence" value="ECO:0007669"/>
    <property type="project" value="UniProtKB-SubCell"/>
</dbReference>
<evidence type="ECO:0000256" key="1">
    <source>
        <dbReference type="ARBA" id="ARBA00004533"/>
    </source>
</evidence>
<gene>
    <name evidence="8" type="ORF">SAMN02982996_01948</name>
</gene>
<evidence type="ECO:0000256" key="5">
    <source>
        <dbReference type="ARBA" id="ARBA00023136"/>
    </source>
</evidence>
<reference evidence="8 9" key="1">
    <citation type="submission" date="2016-10" db="EMBL/GenBank/DDBJ databases">
        <authorList>
            <person name="de Groot N.N."/>
        </authorList>
    </citation>
    <scope>NUCLEOTIDE SEQUENCE [LARGE SCALE GENOMIC DNA]</scope>
    <source>
        <strain evidence="8 9">ATCC 29281</strain>
    </source>
</reference>
<dbReference type="CDD" id="cd07984">
    <property type="entry name" value="LPLAT_LABLAT-like"/>
    <property type="match status" value="1"/>
</dbReference>
<name>A0A1H4CE22_9GAMM</name>
<dbReference type="Proteomes" id="UP000187280">
    <property type="component" value="Unassembled WGS sequence"/>
</dbReference>
<evidence type="ECO:0000259" key="7">
    <source>
        <dbReference type="Pfam" id="PF00535"/>
    </source>
</evidence>
<dbReference type="GO" id="GO:0006487">
    <property type="term" value="P:protein N-linked glycosylation"/>
    <property type="evidence" value="ECO:0007669"/>
    <property type="project" value="TreeGrafter"/>
</dbReference>
<keyword evidence="2" id="KW-1003">Cell membrane</keyword>
<dbReference type="GO" id="GO:0009247">
    <property type="term" value="P:glycolipid biosynthetic process"/>
    <property type="evidence" value="ECO:0007669"/>
    <property type="project" value="UniProtKB-ARBA"/>
</dbReference>
<dbReference type="InterPro" id="IPR029044">
    <property type="entry name" value="Nucleotide-diphossugar_trans"/>
</dbReference>
<proteinExistence type="predicted"/>
<keyword evidence="9" id="KW-1185">Reference proteome</keyword>
<evidence type="ECO:0000256" key="3">
    <source>
        <dbReference type="ARBA" id="ARBA00022519"/>
    </source>
</evidence>
<dbReference type="InterPro" id="IPR004960">
    <property type="entry name" value="LipA_acyltrans"/>
</dbReference>
<evidence type="ECO:0000256" key="2">
    <source>
        <dbReference type="ARBA" id="ARBA00022475"/>
    </source>
</evidence>
<dbReference type="InterPro" id="IPR001173">
    <property type="entry name" value="Glyco_trans_2-like"/>
</dbReference>
<evidence type="ECO:0000313" key="8">
    <source>
        <dbReference type="EMBL" id="SEA58570.1"/>
    </source>
</evidence>
<comment type="subcellular location">
    <subcellularLocation>
        <location evidence="1">Cell inner membrane</location>
    </subcellularLocation>
</comment>
<dbReference type="PANTHER" id="PTHR10859:SF91">
    <property type="entry name" value="DOLICHYL-PHOSPHATE BETA-GLUCOSYLTRANSFERASE"/>
    <property type="match status" value="1"/>
</dbReference>
<dbReference type="SUPFAM" id="SSF53448">
    <property type="entry name" value="Nucleotide-diphospho-sugar transferases"/>
    <property type="match status" value="1"/>
</dbReference>
<dbReference type="RefSeq" id="WP_026743776.1">
    <property type="nucleotide sequence ID" value="NZ_FNQS01000006.1"/>
</dbReference>
<sequence length="569" mass="64910">MSMNRDFLPCVVIPCYNHGGMVPGVLARLASFDLPVFIVDDGSETATQQQLAQLARENDRVALVRLAKNQGKGAAVIVGFETAAAAGYTHALQVDADGQHQIEDIPRLLDDAREHPDSLISGRPRYDASVPKSRLYGRYVTHFWVWVETLSLSIKDSMCGFRVYPLAATLELTSQKTIGRRMDFDTEIMVRLYWQGTASRFIETRVTYPDNGLSHFDALRDNLRISWMHTRLFFGMLPRIPSLLFRRRRTHWARIAERKGLLGMRIMLTVYQWLGRRGFSLLLWPVIAFYWLTGKAQRQASTQWLAQVHDYADGQGIALPRPLNSYRHFLRFGYAMLDKIASWRGELHWGKEIDFAPGALDVIHQGRERGQLILASHLGDIEVCRGMAQQVSGLVINALVFTDNAQRFRQIQESMAPQAGVNLIPIRDIGPETAMLLQQKLDAGEWVAIVGDRLAVHRHRGVQQRVVWSDFMGRPAPFPQGPFILAAALRCPVLCMFVLREQNQLRVYCEPFADPIVLPRRSRQEALQQVIDRYAGRLAHYALKAPLDWFNFFDFWSLPDETSADRKKQ</sequence>
<keyword evidence="5" id="KW-0472">Membrane</keyword>
<dbReference type="STRING" id="71657.SAMN02982996_01948"/>